<dbReference type="PANTHER" id="PTHR46288:SF86">
    <property type="entry name" value="PHORBOL-ESTER_DAG-TYPE DOMAIN-CONTAINING PROTEIN"/>
    <property type="match status" value="1"/>
</dbReference>
<dbReference type="PROSITE" id="PS50081">
    <property type="entry name" value="ZF_DAG_PE_2"/>
    <property type="match status" value="2"/>
</dbReference>
<accession>A0A061G7U9</accession>
<evidence type="ECO:0000256" key="1">
    <source>
        <dbReference type="ARBA" id="ARBA00022723"/>
    </source>
</evidence>
<dbReference type="PANTHER" id="PTHR46288">
    <property type="entry name" value="PHORBOL-ESTER/DAG-TYPE DOMAIN-CONTAINING PROTEIN"/>
    <property type="match status" value="1"/>
</dbReference>
<evidence type="ECO:0000313" key="7">
    <source>
        <dbReference type="Proteomes" id="UP000026915"/>
    </source>
</evidence>
<name>A0A061G7U9_THECC</name>
<dbReference type="SMART" id="SM00109">
    <property type="entry name" value="C1"/>
    <property type="match status" value="7"/>
</dbReference>
<organism evidence="6 7">
    <name type="scientific">Theobroma cacao</name>
    <name type="common">Cacao</name>
    <name type="synonym">Cocoa</name>
    <dbReference type="NCBI Taxonomy" id="3641"/>
    <lineage>
        <taxon>Eukaryota</taxon>
        <taxon>Viridiplantae</taxon>
        <taxon>Streptophyta</taxon>
        <taxon>Embryophyta</taxon>
        <taxon>Tracheophyta</taxon>
        <taxon>Spermatophyta</taxon>
        <taxon>Magnoliopsida</taxon>
        <taxon>eudicotyledons</taxon>
        <taxon>Gunneridae</taxon>
        <taxon>Pentapetalae</taxon>
        <taxon>rosids</taxon>
        <taxon>malvids</taxon>
        <taxon>Malvales</taxon>
        <taxon>Malvaceae</taxon>
        <taxon>Byttnerioideae</taxon>
        <taxon>Theobroma</taxon>
    </lineage>
</organism>
<sequence length="765" mass="90071">MDIKPFLHEHYLLLHYYEEQEACCDKCNRKIDDIAYSCGRCKFWLHKSCAEEQLPPQISAHPLHSQHNLTLFFHWSCYICAKCSNLSQGHAYYCRDCDFNLDYLCAFSTNAENNRPIINGHISKKIHHFSFNEPLTLFNYRRVGKYDYYCNWCEKHLFGMSYGKLGFSNQVSFHDSCLINMPGIIVKHPFHPSHPLQIHMVYSDYRCNACNYSLKGIQAYCCKKCRFYLHVLCARLQPSLKVELHEHPLTYFQIQSGWRGFRCKICNFNCGARNKESFCYRCVQCNFNYHFNCLGILSSTRHKYHRHELMLIDSFIEDDSKEYYCDICEEERKPKHHVYCCKKCKFVAHIQCALNKIIDTKLDHGSNSSLLEETEQSNAEFPTHLSIKYVDHPHVLSYNEATEQNKSLLCNACCQEIFYRHYACEDCEYYLHETCTTLPYEVSHPLHRQHPLKLFTDIGEFPCYQCGDHSGGFFYICYPCDFKLDLKCAMTPIAPNKEGPRQIEMERLSKLCPFNQNHKLEFFNTRANLIKDLKCYACLLPIVGSAYRCRECFYTYVHESCLALVREMQHPFHPLHLLHPQIFSSMFDQQNFSWMWSVSCFACANTIDIGYGCQKCDFRLHFNCAYSLKRALKYKSHIHNLYYFGLRAEKRARACNKCKSLLDGEPFYHCMECGISLHIKCVPIPHLIKSKSHIHSLTLKDYFVEDGSGEYYCDICEEERNSKNHVYYCEECDGQFVAHIECMLHTLYISPPYTFDLNDHIFVHC</sequence>
<keyword evidence="3" id="KW-0863">Zinc-finger</keyword>
<dbReference type="SMART" id="SM00249">
    <property type="entry name" value="PHD"/>
    <property type="match status" value="5"/>
</dbReference>
<dbReference type="Pfam" id="PF03107">
    <property type="entry name" value="C1_2"/>
    <property type="match status" value="6"/>
</dbReference>
<dbReference type="InParanoid" id="A0A061G7U9"/>
<dbReference type="eggNOG" id="ENOG502SIES">
    <property type="taxonomic scope" value="Eukaryota"/>
</dbReference>
<dbReference type="Gene3D" id="3.30.40.10">
    <property type="entry name" value="Zinc/RING finger domain, C3HC4 (zinc finger)"/>
    <property type="match status" value="1"/>
</dbReference>
<dbReference type="Proteomes" id="UP000026915">
    <property type="component" value="Chromosome 6"/>
</dbReference>
<dbReference type="EMBL" id="CM001884">
    <property type="protein sequence ID" value="EOY25641.1"/>
    <property type="molecule type" value="Genomic_DNA"/>
</dbReference>
<evidence type="ECO:0000259" key="5">
    <source>
        <dbReference type="PROSITE" id="PS50081"/>
    </source>
</evidence>
<dbReference type="Gramene" id="EOY25641">
    <property type="protein sequence ID" value="EOY25641"/>
    <property type="gene ID" value="TCM_027018"/>
</dbReference>
<keyword evidence="1" id="KW-0479">Metal-binding</keyword>
<dbReference type="SUPFAM" id="SSF57889">
    <property type="entry name" value="Cysteine-rich domain"/>
    <property type="match status" value="7"/>
</dbReference>
<gene>
    <name evidence="6" type="ORF">TCM_027018</name>
</gene>
<dbReference type="InterPro" id="IPR004146">
    <property type="entry name" value="DC1"/>
</dbReference>
<dbReference type="InterPro" id="IPR013083">
    <property type="entry name" value="Znf_RING/FYVE/PHD"/>
</dbReference>
<reference evidence="6 7" key="1">
    <citation type="journal article" date="2013" name="Genome Biol.">
        <title>The genome sequence of the most widely cultivated cacao type and its use to identify candidate genes regulating pod color.</title>
        <authorList>
            <person name="Motamayor J.C."/>
            <person name="Mockaitis K."/>
            <person name="Schmutz J."/>
            <person name="Haiminen N."/>
            <person name="Iii D.L."/>
            <person name="Cornejo O."/>
            <person name="Findley S.D."/>
            <person name="Zheng P."/>
            <person name="Utro F."/>
            <person name="Royaert S."/>
            <person name="Saski C."/>
            <person name="Jenkins J."/>
            <person name="Podicheti R."/>
            <person name="Zhao M."/>
            <person name="Scheffler B.E."/>
            <person name="Stack J.C."/>
            <person name="Feltus F.A."/>
            <person name="Mustiga G.M."/>
            <person name="Amores F."/>
            <person name="Phillips W."/>
            <person name="Marelli J.P."/>
            <person name="May G.D."/>
            <person name="Shapiro H."/>
            <person name="Ma J."/>
            <person name="Bustamante C.D."/>
            <person name="Schnell R.J."/>
            <person name="Main D."/>
            <person name="Gilbert D."/>
            <person name="Parida L."/>
            <person name="Kuhn D.N."/>
        </authorList>
    </citation>
    <scope>NUCLEOTIDE SEQUENCE [LARGE SCALE GENOMIC DNA]</scope>
    <source>
        <strain evidence="7">cv. Matina 1-6</strain>
    </source>
</reference>
<evidence type="ECO:0000313" key="6">
    <source>
        <dbReference type="EMBL" id="EOY25641.1"/>
    </source>
</evidence>
<keyword evidence="7" id="KW-1185">Reference proteome</keyword>
<dbReference type="InterPro" id="IPR046349">
    <property type="entry name" value="C1-like_sf"/>
</dbReference>
<feature type="domain" description="Phorbol-ester/DAG-type" evidence="5">
    <location>
        <begin position="193"/>
        <end position="241"/>
    </location>
</feature>
<dbReference type="HOGENOM" id="CLU_017477_0_0_1"/>
<evidence type="ECO:0000256" key="4">
    <source>
        <dbReference type="ARBA" id="ARBA00022833"/>
    </source>
</evidence>
<keyword evidence="4" id="KW-0862">Zinc</keyword>
<dbReference type="InterPro" id="IPR001965">
    <property type="entry name" value="Znf_PHD"/>
</dbReference>
<dbReference type="InterPro" id="IPR002219">
    <property type="entry name" value="PKC_DAG/PE"/>
</dbReference>
<feature type="domain" description="Phorbol-ester/DAG-type" evidence="5">
    <location>
        <begin position="9"/>
        <end position="57"/>
    </location>
</feature>
<protein>
    <submittedName>
        <fullName evidence="6">Cysteine/Histidine-rich C1 domain family protein, putative</fullName>
    </submittedName>
</protein>
<dbReference type="OMA" id="HMSYLVC"/>
<evidence type="ECO:0000256" key="3">
    <source>
        <dbReference type="ARBA" id="ARBA00022771"/>
    </source>
</evidence>
<evidence type="ECO:0000256" key="2">
    <source>
        <dbReference type="ARBA" id="ARBA00022737"/>
    </source>
</evidence>
<dbReference type="AlphaFoldDB" id="A0A061G7U9"/>
<proteinExistence type="predicted"/>
<keyword evidence="2" id="KW-0677">Repeat</keyword>
<dbReference type="GO" id="GO:0008270">
    <property type="term" value="F:zinc ion binding"/>
    <property type="evidence" value="ECO:0007669"/>
    <property type="project" value="UniProtKB-KW"/>
</dbReference>